<proteinExistence type="predicted"/>
<keyword evidence="1" id="KW-0472">Membrane</keyword>
<evidence type="ECO:0000313" key="5">
    <source>
        <dbReference type="Proteomes" id="UP000290189"/>
    </source>
</evidence>
<feature type="transmembrane region" description="Helical" evidence="1">
    <location>
        <begin position="43"/>
        <end position="65"/>
    </location>
</feature>
<evidence type="ECO:0000313" key="2">
    <source>
        <dbReference type="EMBL" id="CEO96327.1"/>
    </source>
</evidence>
<dbReference type="Proteomes" id="UP000039324">
    <property type="component" value="Unassembled WGS sequence"/>
</dbReference>
<gene>
    <name evidence="2" type="ORF">PBRA_004998</name>
    <name evidence="3" type="ORF">PLBR_LOCUS6481</name>
</gene>
<evidence type="ECO:0000313" key="3">
    <source>
        <dbReference type="EMBL" id="SPQ99266.1"/>
    </source>
</evidence>
<feature type="transmembrane region" description="Helical" evidence="1">
    <location>
        <begin position="187"/>
        <end position="211"/>
    </location>
</feature>
<dbReference type="EMBL" id="OVEO01000011">
    <property type="protein sequence ID" value="SPQ99266.1"/>
    <property type="molecule type" value="Genomic_DNA"/>
</dbReference>
<reference evidence="3 5" key="2">
    <citation type="submission" date="2018-03" db="EMBL/GenBank/DDBJ databases">
        <authorList>
            <person name="Fogelqvist J."/>
        </authorList>
    </citation>
    <scope>NUCLEOTIDE SEQUENCE [LARGE SCALE GENOMIC DNA]</scope>
</reference>
<reference evidence="2 4" key="1">
    <citation type="submission" date="2015-02" db="EMBL/GenBank/DDBJ databases">
        <authorList>
            <person name="Chooi Y.-H."/>
        </authorList>
    </citation>
    <scope>NUCLEOTIDE SEQUENCE [LARGE SCALE GENOMIC DNA]</scope>
    <source>
        <strain evidence="2">E3</strain>
    </source>
</reference>
<keyword evidence="1" id="KW-0812">Transmembrane</keyword>
<keyword evidence="1" id="KW-1133">Transmembrane helix</keyword>
<dbReference type="Proteomes" id="UP000290189">
    <property type="component" value="Unassembled WGS sequence"/>
</dbReference>
<keyword evidence="4" id="KW-1185">Reference proteome</keyword>
<evidence type="ECO:0000256" key="1">
    <source>
        <dbReference type="SAM" id="Phobius"/>
    </source>
</evidence>
<sequence>MANDYRYPGIIDVAVNYDDIDLNVVSIPGEGGSPIYTLTRCEAALLVARAFVTYGSIALYCFTYTTLRFGSSCLTQDNAASTDVVYLVHGIMLFTMIAAAFTICVDLRFLWIVRRHRSRQALDQRVVELFPSPLFILYYAYTRGDGFGANSREPAMLHIGLYSIICDLPIALILSIVLTSFEVGFPSITWAAFAIAMWNTSSGCFVIPCAFADPPKDQDDDLDRLEGDAGDKLDERQIQLIRAMRMRAREILIDKENRQARRHRGTAARQP</sequence>
<organism evidence="2 4">
    <name type="scientific">Plasmodiophora brassicae</name>
    <name type="common">Clubroot disease agent</name>
    <dbReference type="NCBI Taxonomy" id="37360"/>
    <lineage>
        <taxon>Eukaryota</taxon>
        <taxon>Sar</taxon>
        <taxon>Rhizaria</taxon>
        <taxon>Endomyxa</taxon>
        <taxon>Phytomyxea</taxon>
        <taxon>Plasmodiophorida</taxon>
        <taxon>Plasmodiophoridae</taxon>
        <taxon>Plasmodiophora</taxon>
    </lineage>
</organism>
<dbReference type="EMBL" id="CDSF01000057">
    <property type="protein sequence ID" value="CEO96327.1"/>
    <property type="molecule type" value="Genomic_DNA"/>
</dbReference>
<evidence type="ECO:0000313" key="4">
    <source>
        <dbReference type="Proteomes" id="UP000039324"/>
    </source>
</evidence>
<name>A0A0G4IMK1_PLABS</name>
<dbReference type="AlphaFoldDB" id="A0A0G4IMK1"/>
<feature type="transmembrane region" description="Helical" evidence="1">
    <location>
        <begin position="159"/>
        <end position="181"/>
    </location>
</feature>
<feature type="transmembrane region" description="Helical" evidence="1">
    <location>
        <begin position="85"/>
        <end position="111"/>
    </location>
</feature>
<geneLocation type="mitochondrion" evidence="3"/>
<keyword evidence="3" id="KW-0496">Mitochondrion</keyword>
<protein>
    <submittedName>
        <fullName evidence="2">Uncharacterized protein</fullName>
    </submittedName>
</protein>
<accession>A0A0G4IMK1</accession>